<accession>A0A4R7UC43</accession>
<proteinExistence type="predicted"/>
<dbReference type="OrthoDB" id="401424at2"/>
<dbReference type="RefSeq" id="WP_134110913.1">
    <property type="nucleotide sequence ID" value="NZ_SOCN01000002.1"/>
</dbReference>
<dbReference type="Proteomes" id="UP000295757">
    <property type="component" value="Unassembled WGS sequence"/>
</dbReference>
<dbReference type="EMBL" id="SOCN01000002">
    <property type="protein sequence ID" value="TDV23511.1"/>
    <property type="molecule type" value="Genomic_DNA"/>
</dbReference>
<protein>
    <submittedName>
        <fullName evidence="1">Uncharacterized protein</fullName>
    </submittedName>
</protein>
<sequence length="1115" mass="131075">MKLIKKPDFVWVWAFFKFITNNFASDVPYRDSTKSAVEQEKFDFMRTNNNPDDVSNDYKNFNFSIQIDTGQKYLSEVKFATINREKFDVEFFKQLKVLEIALNYKNLRLSDEMFEKIKLIQKITKRDRIVSFYEIPIDLSNNQIRNVSFIEVIYRPFSDSPVFNYFFYDGVSKKSFPKFLKVKEMRSGGVLALSKEKENFYFIKFSDLLTTESLESVAVSFSMLVDIKKSEFSWLSDFKHLDFNESYNNNNFISVAAIDSFDRVFFGEFNSDVIRNGKQKWEKATFIRLDNWWDSIYSNSIDYFKINDVSGLYVSSMTKRLNEKNEFYGNLLIATSAESVSLQLPQEKTSGDVGASVFIDPISEHARDLKDLLISYITSQNRNNNNLRPANNNGFVIMIDPHTLTFRRKENKRSYLTHNGIIPLTFAFDAILSVSSDLDLENFIRDAYLISKSFVRIRLIMYDITLYKNYDDLFSLYTAGGLYIDNKLATHNLRNRKDIKPMVVDIELTYDEALAVFADPLGVQVEIAQPNYDGFYYSFDKLPDYVYQKKEKQGYFRNSSWDWGFYFNNSDESGRENNEIQRDIKKIMDKNVFFPQYIPIIIRKDKKIIKVFKWKNTKGYYDFKTKKYDDETGHFGFDPTLPSDKQLGYFGALINDMEIRFQFDFYYNGFNEVKPNRGQVFKIAIREHKDSKNGLIFEKDKVVDDIQKTSQGLVLSSNEIYLPIKKQGQWHLYCFDNSTKISEANRVEPTQARYVFNYSDYLNNIEGIKLLRIQTDDGRYGNFISVINNKIFGIHVESTSPGFIYKVNCGFQQIDEATSEYGCSVGVDSVNLSQFIHYHLPDGFNFRVDFLAVFKENYINKLLYFNDNRYTFYNFQWDSRPHNFSNNPYLFNSNENWETLAEEFNLSHYFSNDLLAGGRVRDVYIKDNNLVVVCQIPKNSLNIAKQDENVKVIKLISNNSHEALEVPVSILKTSHDDYFISLHFKFNWLDIQAPNETMANEFTKLWKDQNNRDIFKMVNYKITYYGESEKPQLREGSLKTSNYIVDGNKLKIVFPLILRKRNYSQRFTDLCFGNKETDTWYKTDFQPFVLEANQPDQYQIATQVLEYNRIPINKE</sequence>
<comment type="caution">
    <text evidence="1">The sequence shown here is derived from an EMBL/GenBank/DDBJ whole genome shotgun (WGS) entry which is preliminary data.</text>
</comment>
<name>A0A4R7UC43_9BACT</name>
<dbReference type="AlphaFoldDB" id="A0A4R7UC43"/>
<gene>
    <name evidence="1" type="ORF">BCF59_0500</name>
</gene>
<reference evidence="1 2" key="1">
    <citation type="submission" date="2019-03" db="EMBL/GenBank/DDBJ databases">
        <title>Genomic Encyclopedia of Archaeal and Bacterial Type Strains, Phase II (KMG-II): from individual species to whole genera.</title>
        <authorList>
            <person name="Goeker M."/>
        </authorList>
    </citation>
    <scope>NUCLEOTIDE SEQUENCE [LARGE SCALE GENOMIC DNA]</scope>
    <source>
        <strain evidence="1 2">ATCC 35214</strain>
    </source>
</reference>
<evidence type="ECO:0000313" key="1">
    <source>
        <dbReference type="EMBL" id="TDV23511.1"/>
    </source>
</evidence>
<keyword evidence="2" id="KW-1185">Reference proteome</keyword>
<evidence type="ECO:0000313" key="2">
    <source>
        <dbReference type="Proteomes" id="UP000295757"/>
    </source>
</evidence>
<organism evidence="1 2">
    <name type="scientific">Mycoplasmopsis mustelae</name>
    <dbReference type="NCBI Taxonomy" id="171289"/>
    <lineage>
        <taxon>Bacteria</taxon>
        <taxon>Bacillati</taxon>
        <taxon>Mycoplasmatota</taxon>
        <taxon>Mycoplasmoidales</taxon>
        <taxon>Metamycoplasmataceae</taxon>
        <taxon>Mycoplasmopsis</taxon>
    </lineage>
</organism>